<evidence type="ECO:0000313" key="2">
    <source>
        <dbReference type="Proteomes" id="UP000824120"/>
    </source>
</evidence>
<proteinExistence type="predicted"/>
<comment type="caution">
    <text evidence="1">The sequence shown here is derived from an EMBL/GenBank/DDBJ whole genome shotgun (WGS) entry which is preliminary data.</text>
</comment>
<keyword evidence="2" id="KW-1185">Reference proteome</keyword>
<protein>
    <submittedName>
        <fullName evidence="1">Uncharacterized protein</fullName>
    </submittedName>
</protein>
<name>A0A9J6B1C0_SOLCO</name>
<dbReference type="EMBL" id="JACXVP010000001">
    <property type="protein sequence ID" value="KAG5630355.1"/>
    <property type="molecule type" value="Genomic_DNA"/>
</dbReference>
<gene>
    <name evidence="1" type="ORF">H5410_002072</name>
</gene>
<accession>A0A9J6B1C0</accession>
<dbReference type="AlphaFoldDB" id="A0A9J6B1C0"/>
<reference evidence="1 2" key="1">
    <citation type="submission" date="2020-09" db="EMBL/GenBank/DDBJ databases">
        <title>De no assembly of potato wild relative species, Solanum commersonii.</title>
        <authorList>
            <person name="Cho K."/>
        </authorList>
    </citation>
    <scope>NUCLEOTIDE SEQUENCE [LARGE SCALE GENOMIC DNA]</scope>
    <source>
        <strain evidence="1">LZ3.2</strain>
        <tissue evidence="1">Leaf</tissue>
    </source>
</reference>
<sequence>MPWMISGDFNGVLCAEEKIGQLPVYLQECEDFDFCINSYCIFKRTDRVVINHALRDMFGKSVDFEKVVQDHWEVEVSEDVFVQCNLILKEI</sequence>
<organism evidence="1 2">
    <name type="scientific">Solanum commersonii</name>
    <name type="common">Commerson's wild potato</name>
    <name type="synonym">Commerson's nightshade</name>
    <dbReference type="NCBI Taxonomy" id="4109"/>
    <lineage>
        <taxon>Eukaryota</taxon>
        <taxon>Viridiplantae</taxon>
        <taxon>Streptophyta</taxon>
        <taxon>Embryophyta</taxon>
        <taxon>Tracheophyta</taxon>
        <taxon>Spermatophyta</taxon>
        <taxon>Magnoliopsida</taxon>
        <taxon>eudicotyledons</taxon>
        <taxon>Gunneridae</taxon>
        <taxon>Pentapetalae</taxon>
        <taxon>asterids</taxon>
        <taxon>lamiids</taxon>
        <taxon>Solanales</taxon>
        <taxon>Solanaceae</taxon>
        <taxon>Solanoideae</taxon>
        <taxon>Solaneae</taxon>
        <taxon>Solanum</taxon>
    </lineage>
</organism>
<dbReference type="Proteomes" id="UP000824120">
    <property type="component" value="Chromosome 1"/>
</dbReference>
<dbReference type="OrthoDB" id="1303575at2759"/>
<evidence type="ECO:0000313" key="1">
    <source>
        <dbReference type="EMBL" id="KAG5630355.1"/>
    </source>
</evidence>